<evidence type="ECO:0000259" key="6">
    <source>
        <dbReference type="Pfam" id="PF03755"/>
    </source>
</evidence>
<evidence type="ECO:0000259" key="7">
    <source>
        <dbReference type="Pfam" id="PF08340"/>
    </source>
</evidence>
<feature type="domain" description="Endoribonuclease YicC-like C-terminal" evidence="7">
    <location>
        <begin position="168"/>
        <end position="286"/>
    </location>
</feature>
<accession>A0A6I6GB78</accession>
<sequence>MTGFGRAEKSAGENHVLVEIKSLNGKQFDMNLKLPPLLKSFEFDIRNFVSGKLQRGSVDCSITLKMNGASKPVSINPDLIRFYYQSISGLAKELNLDTSQVLGALLKLPEVVTPQNEVLDDASWQMVMQTIELAVNDVLQHRAEEGAVLLQDISSRIQNIRQLAQEIATLAPQRQVRLKETLERKLEEWVGKENVDANRLEQELIYYIEKIDISEELVRLNNHCDYFFSILAEPDPAKGKKLGFILQEIGREINTTGSKANDAEIQKSVVLMKDELEKAKEQVLNIL</sequence>
<dbReference type="NCBIfam" id="TIGR00255">
    <property type="entry name" value="YicC/YloC family endoribonuclease"/>
    <property type="match status" value="1"/>
</dbReference>
<dbReference type="PANTHER" id="PTHR30636:SF3">
    <property type="entry name" value="UPF0701 PROTEIN YICC"/>
    <property type="match status" value="1"/>
</dbReference>
<evidence type="ECO:0000256" key="5">
    <source>
        <dbReference type="ARBA" id="ARBA00035648"/>
    </source>
</evidence>
<evidence type="ECO:0000256" key="2">
    <source>
        <dbReference type="ARBA" id="ARBA00022722"/>
    </source>
</evidence>
<evidence type="ECO:0000313" key="8">
    <source>
        <dbReference type="EMBL" id="QGW29947.1"/>
    </source>
</evidence>
<keyword evidence="3" id="KW-0255">Endonuclease</keyword>
<keyword evidence="9" id="KW-1185">Reference proteome</keyword>
<evidence type="ECO:0000256" key="1">
    <source>
        <dbReference type="ARBA" id="ARBA00001968"/>
    </source>
</evidence>
<evidence type="ECO:0000256" key="4">
    <source>
        <dbReference type="ARBA" id="ARBA00022801"/>
    </source>
</evidence>
<name>A0A6I6GB78_9BACT</name>
<dbReference type="KEGG" id="fls:GLV81_01200"/>
<dbReference type="Pfam" id="PF03755">
    <property type="entry name" value="YicC-like_N"/>
    <property type="match status" value="1"/>
</dbReference>
<comment type="similarity">
    <text evidence="5">Belongs to the YicC/YloC family.</text>
</comment>
<dbReference type="Proteomes" id="UP000426027">
    <property type="component" value="Chromosome"/>
</dbReference>
<dbReference type="PANTHER" id="PTHR30636">
    <property type="entry name" value="UPF0701 PROTEIN YICC"/>
    <property type="match status" value="1"/>
</dbReference>
<organism evidence="8 9">
    <name type="scientific">Phnomibacter ginsenosidimutans</name>
    <dbReference type="NCBI Taxonomy" id="2676868"/>
    <lineage>
        <taxon>Bacteria</taxon>
        <taxon>Pseudomonadati</taxon>
        <taxon>Bacteroidota</taxon>
        <taxon>Chitinophagia</taxon>
        <taxon>Chitinophagales</taxon>
        <taxon>Chitinophagaceae</taxon>
        <taxon>Phnomibacter</taxon>
    </lineage>
</organism>
<dbReference type="InterPro" id="IPR013527">
    <property type="entry name" value="YicC-like_N"/>
</dbReference>
<reference evidence="8 9" key="1">
    <citation type="submission" date="2019-11" db="EMBL/GenBank/DDBJ databases">
        <authorList>
            <person name="Im W.T."/>
        </authorList>
    </citation>
    <scope>NUCLEOTIDE SEQUENCE [LARGE SCALE GENOMIC DNA]</scope>
    <source>
        <strain evidence="8 9">SB-02</strain>
    </source>
</reference>
<proteinExistence type="inferred from homology"/>
<gene>
    <name evidence="8" type="ORF">GLV81_01200</name>
</gene>
<keyword evidence="2" id="KW-0540">Nuclease</keyword>
<feature type="domain" description="Endoribonuclease YicC-like N-terminal" evidence="6">
    <location>
        <begin position="1"/>
        <end position="149"/>
    </location>
</feature>
<dbReference type="GO" id="GO:0016787">
    <property type="term" value="F:hydrolase activity"/>
    <property type="evidence" value="ECO:0007669"/>
    <property type="project" value="UniProtKB-KW"/>
</dbReference>
<evidence type="ECO:0000313" key="9">
    <source>
        <dbReference type="Proteomes" id="UP000426027"/>
    </source>
</evidence>
<dbReference type="InterPro" id="IPR005229">
    <property type="entry name" value="YicC/YloC-like"/>
</dbReference>
<keyword evidence="4" id="KW-0378">Hydrolase</keyword>
<dbReference type="EMBL" id="CP046566">
    <property type="protein sequence ID" value="QGW29947.1"/>
    <property type="molecule type" value="Genomic_DNA"/>
</dbReference>
<evidence type="ECO:0000256" key="3">
    <source>
        <dbReference type="ARBA" id="ARBA00022759"/>
    </source>
</evidence>
<protein>
    <submittedName>
        <fullName evidence="8">YicC family protein</fullName>
    </submittedName>
</protein>
<dbReference type="Pfam" id="PF08340">
    <property type="entry name" value="YicC-like_C"/>
    <property type="match status" value="1"/>
</dbReference>
<dbReference type="InterPro" id="IPR013551">
    <property type="entry name" value="YicC-like_C"/>
</dbReference>
<dbReference type="GO" id="GO:0004521">
    <property type="term" value="F:RNA endonuclease activity"/>
    <property type="evidence" value="ECO:0007669"/>
    <property type="project" value="InterPro"/>
</dbReference>
<comment type="cofactor">
    <cofactor evidence="1">
        <name>a divalent metal cation</name>
        <dbReference type="ChEBI" id="CHEBI:60240"/>
    </cofactor>
</comment>
<dbReference type="AlphaFoldDB" id="A0A6I6GB78"/>